<dbReference type="EMBL" id="LLXL01000053">
    <property type="protein sequence ID" value="PKK79205.1"/>
    <property type="molecule type" value="Genomic_DNA"/>
</dbReference>
<sequence length="144" mass="16652">MMLDPKISYKLNEKSDIYSLRVIYWELTSHSSPFNYGTRNDHTSIMLTILNGLREDPIENTNVIFVGLYQKFWEHEPDKRPDIHQVNLELKGIDSENNNVSPVFYSEEKETSEKIESEDSDLSNCKADCDLNKIIISQDSCISS</sequence>
<evidence type="ECO:0000259" key="1">
    <source>
        <dbReference type="PROSITE" id="PS50011"/>
    </source>
</evidence>
<reference evidence="2 3" key="1">
    <citation type="submission" date="2016-04" db="EMBL/GenBank/DDBJ databases">
        <title>Genome analyses suggest a sexual origin of heterokaryosis in a supposedly ancient asexual fungus.</title>
        <authorList>
            <person name="Ropars J."/>
            <person name="Sedzielewska K."/>
            <person name="Noel J."/>
            <person name="Charron P."/>
            <person name="Farinelli L."/>
            <person name="Marton T."/>
            <person name="Kruger M."/>
            <person name="Pelin A."/>
            <person name="Brachmann A."/>
            <person name="Corradi N."/>
        </authorList>
    </citation>
    <scope>NUCLEOTIDE SEQUENCE [LARGE SCALE GENOMIC DNA]</scope>
    <source>
        <strain evidence="2 3">C2</strain>
    </source>
</reference>
<dbReference type="GO" id="GO:0005524">
    <property type="term" value="F:ATP binding"/>
    <property type="evidence" value="ECO:0007669"/>
    <property type="project" value="InterPro"/>
</dbReference>
<dbReference type="GO" id="GO:0004672">
    <property type="term" value="F:protein kinase activity"/>
    <property type="evidence" value="ECO:0007669"/>
    <property type="project" value="InterPro"/>
</dbReference>
<dbReference type="PROSITE" id="PS50011">
    <property type="entry name" value="PROTEIN_KINASE_DOM"/>
    <property type="match status" value="1"/>
</dbReference>
<dbReference type="InterPro" id="IPR011009">
    <property type="entry name" value="Kinase-like_dom_sf"/>
</dbReference>
<dbReference type="Pfam" id="PF07714">
    <property type="entry name" value="PK_Tyr_Ser-Thr"/>
    <property type="match status" value="1"/>
</dbReference>
<reference evidence="2 3" key="2">
    <citation type="submission" date="2017-10" db="EMBL/GenBank/DDBJ databases">
        <title>Extensive intraspecific genome diversity in a model arbuscular mycorrhizal fungus.</title>
        <authorList>
            <person name="Chen E.C.H."/>
            <person name="Morin E."/>
            <person name="Baudet D."/>
            <person name="Noel J."/>
            <person name="Ndikumana S."/>
            <person name="Charron P."/>
            <person name="St-Onge C."/>
            <person name="Giorgi J."/>
            <person name="Grigoriev I.V."/>
            <person name="Roux C."/>
            <person name="Martin F.M."/>
            <person name="Corradi N."/>
        </authorList>
    </citation>
    <scope>NUCLEOTIDE SEQUENCE [LARGE SCALE GENOMIC DNA]</scope>
    <source>
        <strain evidence="2 3">C2</strain>
    </source>
</reference>
<proteinExistence type="predicted"/>
<name>A0A2N1NZE9_9GLOM</name>
<gene>
    <name evidence="2" type="ORF">RhiirC2_860769</name>
</gene>
<dbReference type="VEuPathDB" id="FungiDB:RhiirFUN_001806"/>
<feature type="domain" description="Protein kinase" evidence="1">
    <location>
        <begin position="1"/>
        <end position="104"/>
    </location>
</feature>
<dbReference type="Proteomes" id="UP000233469">
    <property type="component" value="Unassembled WGS sequence"/>
</dbReference>
<evidence type="ECO:0000313" key="3">
    <source>
        <dbReference type="Proteomes" id="UP000233469"/>
    </source>
</evidence>
<accession>A0A2N1NZE9</accession>
<evidence type="ECO:0000313" key="2">
    <source>
        <dbReference type="EMBL" id="PKK79205.1"/>
    </source>
</evidence>
<dbReference type="Gene3D" id="1.10.510.10">
    <property type="entry name" value="Transferase(Phosphotransferase) domain 1"/>
    <property type="match status" value="1"/>
</dbReference>
<dbReference type="VEuPathDB" id="FungiDB:FUN_014503"/>
<protein>
    <recommendedName>
        <fullName evidence="1">Protein kinase domain-containing protein</fullName>
    </recommendedName>
</protein>
<dbReference type="SUPFAM" id="SSF56112">
    <property type="entry name" value="Protein kinase-like (PK-like)"/>
    <property type="match status" value="1"/>
</dbReference>
<organism evidence="2 3">
    <name type="scientific">Rhizophagus irregularis</name>
    <dbReference type="NCBI Taxonomy" id="588596"/>
    <lineage>
        <taxon>Eukaryota</taxon>
        <taxon>Fungi</taxon>
        <taxon>Fungi incertae sedis</taxon>
        <taxon>Mucoromycota</taxon>
        <taxon>Glomeromycotina</taxon>
        <taxon>Glomeromycetes</taxon>
        <taxon>Glomerales</taxon>
        <taxon>Glomeraceae</taxon>
        <taxon>Rhizophagus</taxon>
    </lineage>
</organism>
<dbReference type="InterPro" id="IPR001245">
    <property type="entry name" value="Ser-Thr/Tyr_kinase_cat_dom"/>
</dbReference>
<dbReference type="VEuPathDB" id="FungiDB:RhiirA1_472513"/>
<comment type="caution">
    <text evidence="2">The sequence shown here is derived from an EMBL/GenBank/DDBJ whole genome shotgun (WGS) entry which is preliminary data.</text>
</comment>
<dbReference type="InterPro" id="IPR000719">
    <property type="entry name" value="Prot_kinase_dom"/>
</dbReference>
<dbReference type="AlphaFoldDB" id="A0A2N1NZE9"/>